<dbReference type="AlphaFoldDB" id="A0A109WBX9"/>
<dbReference type="SUPFAM" id="SSF51197">
    <property type="entry name" value="Clavaminate synthase-like"/>
    <property type="match status" value="1"/>
</dbReference>
<evidence type="ECO:0000313" key="5">
    <source>
        <dbReference type="Proteomes" id="UP000255230"/>
    </source>
</evidence>
<dbReference type="InterPro" id="IPR027450">
    <property type="entry name" value="AlkB-like"/>
</dbReference>
<reference evidence="3 5" key="2">
    <citation type="submission" date="2018-06" db="EMBL/GenBank/DDBJ databases">
        <authorList>
            <consortium name="Pathogen Informatics"/>
            <person name="Doyle S."/>
        </authorList>
    </citation>
    <scope>NUCLEOTIDE SEQUENCE [LARGE SCALE GENOMIC DNA]</scope>
    <source>
        <strain evidence="3 5">NCTC10465</strain>
    </source>
</reference>
<dbReference type="GO" id="GO:0006307">
    <property type="term" value="P:DNA alkylation repair"/>
    <property type="evidence" value="ECO:0007669"/>
    <property type="project" value="InterPro"/>
</dbReference>
<dbReference type="GO" id="GO:0051213">
    <property type="term" value="F:dioxygenase activity"/>
    <property type="evidence" value="ECO:0007669"/>
    <property type="project" value="UniProtKB-KW"/>
</dbReference>
<sequence length="205" mass="23624">MSLFAANPNENLLPYDGIVNDFGQVFEDSADEPNALYRHFLTQLPWQHDVVTIFGKTHVTHRQIVWMSENDYHYSGQRKTATPWTADVWALKQHIQLLLAEQHITANFNACLFNYYPTGDDGMGYHADNESELGNEPIIASVSLGVTRKFVFKHRITKEKIEIPLQNGQLIVMRGQTQRHWLHSLPKTKKVTEGRINLTFRHIAN</sequence>
<evidence type="ECO:0000313" key="3">
    <source>
        <dbReference type="EMBL" id="STY98214.1"/>
    </source>
</evidence>
<dbReference type="PANTHER" id="PTHR31212">
    <property type="entry name" value="ALPHA-KETOGLUTARATE-DEPENDENT DIOXYGENASE ALKB HOMOLOG 3"/>
    <property type="match status" value="1"/>
</dbReference>
<dbReference type="InterPro" id="IPR037151">
    <property type="entry name" value="AlkB-like_sf"/>
</dbReference>
<dbReference type="Pfam" id="PF13532">
    <property type="entry name" value="2OG-FeII_Oxy_2"/>
    <property type="match status" value="1"/>
</dbReference>
<evidence type="ECO:0000313" key="4">
    <source>
        <dbReference type="Proteomes" id="UP000234914"/>
    </source>
</evidence>
<keyword evidence="2" id="KW-0223">Dioxygenase</keyword>
<dbReference type="PROSITE" id="PS51471">
    <property type="entry name" value="FE2OG_OXY"/>
    <property type="match status" value="1"/>
</dbReference>
<gene>
    <name evidence="2" type="ORF">CYJ96_06675</name>
    <name evidence="3" type="ORF">NCTC10465_02022</name>
</gene>
<dbReference type="KEGG" id="mos:AXE82_08080"/>
<evidence type="ECO:0000259" key="1">
    <source>
        <dbReference type="PROSITE" id="PS51471"/>
    </source>
</evidence>
<dbReference type="PANTHER" id="PTHR31212:SF4">
    <property type="entry name" value="ALPHA-KETOGLUTARATE-DEPENDENT DIOXYGENASE ALKB HOMOLOG 3"/>
    <property type="match status" value="1"/>
</dbReference>
<dbReference type="Proteomes" id="UP000234914">
    <property type="component" value="Unassembled WGS sequence"/>
</dbReference>
<dbReference type="RefSeq" id="WP_062333448.1">
    <property type="nucleotide sequence ID" value="NZ_CBCRZU010000041.1"/>
</dbReference>
<dbReference type="InterPro" id="IPR032854">
    <property type="entry name" value="ALKBH3"/>
</dbReference>
<dbReference type="EMBL" id="PKJS01000007">
    <property type="protein sequence ID" value="PKZ68836.1"/>
    <property type="molecule type" value="Genomic_DNA"/>
</dbReference>
<dbReference type="Gene3D" id="2.60.120.590">
    <property type="entry name" value="Alpha-ketoglutarate-dependent dioxygenase AlkB-like"/>
    <property type="match status" value="1"/>
</dbReference>
<dbReference type="InterPro" id="IPR005123">
    <property type="entry name" value="Oxoglu/Fe-dep_dioxygenase_dom"/>
</dbReference>
<dbReference type="Proteomes" id="UP000255230">
    <property type="component" value="Unassembled WGS sequence"/>
</dbReference>
<keyword evidence="2" id="KW-0560">Oxidoreductase</keyword>
<accession>A0A109WBX9</accession>
<dbReference type="EMBL" id="UGPY01000001">
    <property type="protein sequence ID" value="STY98214.1"/>
    <property type="molecule type" value="Genomic_DNA"/>
</dbReference>
<reference evidence="2 4" key="1">
    <citation type="submission" date="2017-12" db="EMBL/GenBank/DDBJ databases">
        <title>Phylogenetic diversity of female urinary microbiome.</title>
        <authorList>
            <person name="Thomas-White K."/>
            <person name="Wolfe A.J."/>
        </authorList>
    </citation>
    <scope>NUCLEOTIDE SEQUENCE [LARGE SCALE GENOMIC DNA]</scope>
    <source>
        <strain evidence="2 4">UMB0416</strain>
    </source>
</reference>
<name>A0A109WBX9_FAUOS</name>
<proteinExistence type="predicted"/>
<keyword evidence="5" id="KW-1185">Reference proteome</keyword>
<feature type="domain" description="Fe2OG dioxygenase" evidence="1">
    <location>
        <begin position="107"/>
        <end position="204"/>
    </location>
</feature>
<organism evidence="2 4">
    <name type="scientific">Faucicola osloensis</name>
    <name type="common">Moraxella osloensis</name>
    <dbReference type="NCBI Taxonomy" id="34062"/>
    <lineage>
        <taxon>Bacteria</taxon>
        <taxon>Pseudomonadati</taxon>
        <taxon>Pseudomonadota</taxon>
        <taxon>Gammaproteobacteria</taxon>
        <taxon>Moraxellales</taxon>
        <taxon>Moraxellaceae</taxon>
        <taxon>Faucicola</taxon>
    </lineage>
</organism>
<evidence type="ECO:0000313" key="2">
    <source>
        <dbReference type="EMBL" id="PKZ68836.1"/>
    </source>
</evidence>
<protein>
    <submittedName>
        <fullName evidence="2">Alpha-ketoglutarate-dependent dioxygenase AlkB</fullName>
    </submittedName>
</protein>
<dbReference type="GeneID" id="35779631"/>